<keyword evidence="3" id="KW-1185">Reference proteome</keyword>
<dbReference type="SUPFAM" id="SSF53850">
    <property type="entry name" value="Periplasmic binding protein-like II"/>
    <property type="match status" value="1"/>
</dbReference>
<proteinExistence type="predicted"/>
<dbReference type="InterPro" id="IPR024370">
    <property type="entry name" value="PBP_domain"/>
</dbReference>
<organism evidence="2 3">
    <name type="scientific">Caloramator proteoclasticus DSM 10124</name>
    <dbReference type="NCBI Taxonomy" id="1121262"/>
    <lineage>
        <taxon>Bacteria</taxon>
        <taxon>Bacillati</taxon>
        <taxon>Bacillota</taxon>
        <taxon>Clostridia</taxon>
        <taxon>Eubacteriales</taxon>
        <taxon>Clostridiaceae</taxon>
        <taxon>Caloramator</taxon>
    </lineage>
</organism>
<dbReference type="PANTHER" id="PTHR37945:SF1">
    <property type="entry name" value="EXTRACELLULAR TUNGSTATE BINDING PROTEIN"/>
    <property type="match status" value="1"/>
</dbReference>
<evidence type="ECO:0000259" key="1">
    <source>
        <dbReference type="Pfam" id="PF12849"/>
    </source>
</evidence>
<sequence>MKRRLSLYFIFLILLITISCGKQVNNREIILATTTSTRDSGLLDYILPEFEKEYGYKVNVVAVGTGQAIRLGMDGNADVLLVHSKEDEEKFVREGYGIERFDVMYNDFVILGPKDDRAQIKGISTAKDALKKIYSAKAEFVSRGDESGTHKFEKRLWEKIGINPQGDWYVKVGKGMAETLLMASEKGAYTISDRATYLTLKEKLDLEVLVEGKEDLKNQYGVIAVNSSKNSRINKDGAQCFVEWILSEKSQRLIGEFGKEKFGQSLFIPNAKK</sequence>
<dbReference type="Pfam" id="PF12849">
    <property type="entry name" value="PBP_like_2"/>
    <property type="match status" value="1"/>
</dbReference>
<dbReference type="RefSeq" id="WP_073247778.1">
    <property type="nucleotide sequence ID" value="NZ_FQVG01000005.1"/>
</dbReference>
<dbReference type="Gene3D" id="3.40.190.10">
    <property type="entry name" value="Periplasmic binding protein-like II"/>
    <property type="match status" value="2"/>
</dbReference>
<dbReference type="InterPro" id="IPR052738">
    <property type="entry name" value="ABC-Tungstate_binding"/>
</dbReference>
<evidence type="ECO:0000313" key="3">
    <source>
        <dbReference type="Proteomes" id="UP000184423"/>
    </source>
</evidence>
<name>A0A1M4TQC6_9CLOT</name>
<dbReference type="AlphaFoldDB" id="A0A1M4TQC6"/>
<accession>A0A1M4TQC6</accession>
<dbReference type="EMBL" id="FQVG01000005">
    <property type="protein sequence ID" value="SHE46661.1"/>
    <property type="molecule type" value="Genomic_DNA"/>
</dbReference>
<feature type="domain" description="PBP" evidence="1">
    <location>
        <begin position="27"/>
        <end position="248"/>
    </location>
</feature>
<dbReference type="Proteomes" id="UP000184423">
    <property type="component" value="Unassembled WGS sequence"/>
</dbReference>
<evidence type="ECO:0000313" key="2">
    <source>
        <dbReference type="EMBL" id="SHE46661.1"/>
    </source>
</evidence>
<dbReference type="PROSITE" id="PS51257">
    <property type="entry name" value="PROKAR_LIPOPROTEIN"/>
    <property type="match status" value="1"/>
</dbReference>
<protein>
    <submittedName>
        <fullName evidence="2">Tungstate transport system substrate-binding protein</fullName>
    </submittedName>
</protein>
<reference evidence="3" key="1">
    <citation type="submission" date="2016-11" db="EMBL/GenBank/DDBJ databases">
        <authorList>
            <person name="Varghese N."/>
            <person name="Submissions S."/>
        </authorList>
    </citation>
    <scope>NUCLEOTIDE SEQUENCE [LARGE SCALE GENOMIC DNA]</scope>
    <source>
        <strain evidence="3">DSM 10124</strain>
    </source>
</reference>
<dbReference type="PANTHER" id="PTHR37945">
    <property type="entry name" value="EXTRACELLULAR TUNGSTATE BINDING PROTEIN"/>
    <property type="match status" value="1"/>
</dbReference>
<gene>
    <name evidence="2" type="ORF">SAMN02746091_00439</name>
</gene>